<feature type="domain" description="VOC" evidence="1">
    <location>
        <begin position="3"/>
        <end position="118"/>
    </location>
</feature>
<dbReference type="InterPro" id="IPR049789">
    <property type="entry name" value="ArsI/CadI-like"/>
</dbReference>
<dbReference type="RefSeq" id="WP_102992500.1">
    <property type="nucleotide sequence ID" value="NZ_FXTU01000003.1"/>
</dbReference>
<dbReference type="NCBIfam" id="NF041414">
    <property type="entry name" value="ArsI_CadI_VOC"/>
    <property type="match status" value="1"/>
</dbReference>
<evidence type="ECO:0000259" key="1">
    <source>
        <dbReference type="PROSITE" id="PS51819"/>
    </source>
</evidence>
<dbReference type="EMBL" id="FXTU01000003">
    <property type="protein sequence ID" value="SMP18079.1"/>
    <property type="molecule type" value="Genomic_DNA"/>
</dbReference>
<dbReference type="Proteomes" id="UP001157946">
    <property type="component" value="Unassembled WGS sequence"/>
</dbReference>
<comment type="caution">
    <text evidence="2">The sequence shown here is derived from an EMBL/GenBank/DDBJ whole genome shotgun (WGS) entry which is preliminary data.</text>
</comment>
<dbReference type="GO" id="GO:0046686">
    <property type="term" value="P:response to cadmium ion"/>
    <property type="evidence" value="ECO:0007669"/>
    <property type="project" value="TreeGrafter"/>
</dbReference>
<dbReference type="Gene3D" id="3.10.180.10">
    <property type="entry name" value="2,3-Dihydroxybiphenyl 1,2-Dioxygenase, domain 1"/>
    <property type="match status" value="1"/>
</dbReference>
<accession>A0AA45WNC2</accession>
<evidence type="ECO:0000313" key="2">
    <source>
        <dbReference type="EMBL" id="SMP18079.1"/>
    </source>
</evidence>
<organism evidence="2 3">
    <name type="scientific">Laceyella tengchongensis</name>
    <dbReference type="NCBI Taxonomy" id="574699"/>
    <lineage>
        <taxon>Bacteria</taxon>
        <taxon>Bacillati</taxon>
        <taxon>Bacillota</taxon>
        <taxon>Bacilli</taxon>
        <taxon>Bacillales</taxon>
        <taxon>Thermoactinomycetaceae</taxon>
        <taxon>Laceyella</taxon>
    </lineage>
</organism>
<gene>
    <name evidence="2" type="ORF">SAMN06265361_103102</name>
</gene>
<dbReference type="SUPFAM" id="SSF54593">
    <property type="entry name" value="Glyoxalase/Bleomycin resistance protein/Dihydroxybiphenyl dioxygenase"/>
    <property type="match status" value="1"/>
</dbReference>
<name>A0AA45WNC2_9BACL</name>
<dbReference type="InterPro" id="IPR004360">
    <property type="entry name" value="Glyas_Fos-R_dOase_dom"/>
</dbReference>
<dbReference type="InterPro" id="IPR029068">
    <property type="entry name" value="Glyas_Bleomycin-R_OHBP_Dase"/>
</dbReference>
<keyword evidence="3" id="KW-1185">Reference proteome</keyword>
<sequence>MILKPHVAINVKDLNKSVVFYTQLFGVEPVKVRPGYAKFDLEQPALNFTLNEGGEVSGGLNHLGIQVKSTEDVLATKERLQKEGLATFDEMNTTCCYARQDKIWVTSPDGHRWEVFTVLADAEEKSNKSAAEPKQSETDCCS</sequence>
<dbReference type="PROSITE" id="PS51819">
    <property type="entry name" value="VOC"/>
    <property type="match status" value="1"/>
</dbReference>
<reference evidence="2" key="1">
    <citation type="submission" date="2017-05" db="EMBL/GenBank/DDBJ databases">
        <authorList>
            <person name="Varghese N."/>
            <person name="Submissions S."/>
        </authorList>
    </citation>
    <scope>NUCLEOTIDE SEQUENCE</scope>
    <source>
        <strain evidence="2">DSM 45262</strain>
    </source>
</reference>
<dbReference type="InterPro" id="IPR052393">
    <property type="entry name" value="Cadmium-induced_rsp"/>
</dbReference>
<dbReference type="AlphaFoldDB" id="A0AA45WNC2"/>
<proteinExistence type="predicted"/>
<evidence type="ECO:0000313" key="3">
    <source>
        <dbReference type="Proteomes" id="UP001157946"/>
    </source>
</evidence>
<dbReference type="PANTHER" id="PTHR41294:SF1">
    <property type="entry name" value="CADMIUM-INDUCED PROTEIN CADI"/>
    <property type="match status" value="1"/>
</dbReference>
<dbReference type="Pfam" id="PF00903">
    <property type="entry name" value="Glyoxalase"/>
    <property type="match status" value="1"/>
</dbReference>
<protein>
    <submittedName>
        <fullName evidence="2">Catechol 2,3-dioxygenase</fullName>
    </submittedName>
</protein>
<dbReference type="PANTHER" id="PTHR41294">
    <property type="entry name" value="CADMIUM-INDUCED PROTEIN CADI"/>
    <property type="match status" value="1"/>
</dbReference>
<dbReference type="InterPro" id="IPR037523">
    <property type="entry name" value="VOC_core"/>
</dbReference>